<evidence type="ECO:0000313" key="3">
    <source>
        <dbReference type="Proteomes" id="UP000642809"/>
    </source>
</evidence>
<dbReference type="RefSeq" id="WP_189578769.1">
    <property type="nucleotide sequence ID" value="NZ_BMYF01000002.1"/>
</dbReference>
<reference evidence="2" key="2">
    <citation type="submission" date="2020-09" db="EMBL/GenBank/DDBJ databases">
        <authorList>
            <person name="Sun Q."/>
            <person name="Kim S."/>
        </authorList>
    </citation>
    <scope>NUCLEOTIDE SEQUENCE</scope>
    <source>
        <strain evidence="2">KCTC 23224</strain>
    </source>
</reference>
<feature type="transmembrane region" description="Helical" evidence="1">
    <location>
        <begin position="50"/>
        <end position="70"/>
    </location>
</feature>
<name>A0A8J3G3X5_9BACT</name>
<keyword evidence="1" id="KW-1133">Transmembrane helix</keyword>
<accession>A0A8J3G3X5</accession>
<feature type="transmembrane region" description="Helical" evidence="1">
    <location>
        <begin position="17"/>
        <end position="35"/>
    </location>
</feature>
<dbReference type="AlphaFoldDB" id="A0A8J3G3X5"/>
<evidence type="ECO:0000313" key="2">
    <source>
        <dbReference type="EMBL" id="GHB26444.1"/>
    </source>
</evidence>
<protein>
    <submittedName>
        <fullName evidence="2">Uncharacterized protein</fullName>
    </submittedName>
</protein>
<keyword evidence="1" id="KW-0812">Transmembrane</keyword>
<gene>
    <name evidence="2" type="ORF">GCM10008106_03930</name>
</gene>
<keyword evidence="3" id="KW-1185">Reference proteome</keyword>
<evidence type="ECO:0000256" key="1">
    <source>
        <dbReference type="SAM" id="Phobius"/>
    </source>
</evidence>
<comment type="caution">
    <text evidence="2">The sequence shown here is derived from an EMBL/GenBank/DDBJ whole genome shotgun (WGS) entry which is preliminary data.</text>
</comment>
<feature type="transmembrane region" description="Helical" evidence="1">
    <location>
        <begin position="90"/>
        <end position="113"/>
    </location>
</feature>
<reference evidence="2" key="1">
    <citation type="journal article" date="2014" name="Int. J. Syst. Evol. Microbiol.">
        <title>Complete genome sequence of Corynebacterium casei LMG S-19264T (=DSM 44701T), isolated from a smear-ripened cheese.</title>
        <authorList>
            <consortium name="US DOE Joint Genome Institute (JGI-PGF)"/>
            <person name="Walter F."/>
            <person name="Albersmeier A."/>
            <person name="Kalinowski J."/>
            <person name="Ruckert C."/>
        </authorList>
    </citation>
    <scope>NUCLEOTIDE SEQUENCE</scope>
    <source>
        <strain evidence="2">KCTC 23224</strain>
    </source>
</reference>
<organism evidence="2 3">
    <name type="scientific">Mongoliitalea lutea</name>
    <dbReference type="NCBI Taxonomy" id="849756"/>
    <lineage>
        <taxon>Bacteria</taxon>
        <taxon>Pseudomonadati</taxon>
        <taxon>Bacteroidota</taxon>
        <taxon>Cytophagia</taxon>
        <taxon>Cytophagales</taxon>
        <taxon>Cyclobacteriaceae</taxon>
        <taxon>Mongoliitalea</taxon>
    </lineage>
</organism>
<proteinExistence type="predicted"/>
<sequence>MEITELRKIYSKLERNTLILIAIPLPFFAFAYLYTQSPVMELNLPQENSFWGGFSLTFLITLLAGHYFAFHSKLGKAKSQDLEINQKVQIYADATMLRFWFLFGIAIWGSFSLMITENPMFTIVLAINLIFASLGKPSPDRIVRLLKLKGEERQQVEELKKRI</sequence>
<dbReference type="Proteomes" id="UP000642809">
    <property type="component" value="Unassembled WGS sequence"/>
</dbReference>
<dbReference type="EMBL" id="BMYF01000002">
    <property type="protein sequence ID" value="GHB26444.1"/>
    <property type="molecule type" value="Genomic_DNA"/>
</dbReference>
<keyword evidence="1" id="KW-0472">Membrane</keyword>